<reference evidence="2 3" key="1">
    <citation type="journal article" date="2016" name="Nat. Commun.">
        <title>Thousands of microbial genomes shed light on interconnected biogeochemical processes in an aquifer system.</title>
        <authorList>
            <person name="Anantharaman K."/>
            <person name="Brown C.T."/>
            <person name="Hug L.A."/>
            <person name="Sharon I."/>
            <person name="Castelle C.J."/>
            <person name="Probst A.J."/>
            <person name="Thomas B.C."/>
            <person name="Singh A."/>
            <person name="Wilkins M.J."/>
            <person name="Karaoz U."/>
            <person name="Brodie E.L."/>
            <person name="Williams K.H."/>
            <person name="Hubbard S.S."/>
            <person name="Banfield J.F."/>
        </authorList>
    </citation>
    <scope>NUCLEOTIDE SEQUENCE [LARGE SCALE GENOMIC DNA]</scope>
</reference>
<keyword evidence="1" id="KW-0472">Membrane</keyword>
<organism evidence="2 3">
    <name type="scientific">Candidatus Woesebacteria bacterium RIFCSPHIGHO2_01_FULL_38_9b</name>
    <dbReference type="NCBI Taxonomy" id="1802493"/>
    <lineage>
        <taxon>Bacteria</taxon>
        <taxon>Candidatus Woeseibacteriota</taxon>
    </lineage>
</organism>
<name>A0A1F7XYQ4_9BACT</name>
<sequence>MSARRRKNIRNISIGGRKKKIFMYLSFSLFLLLFFLYFKNSTKYWNGEEKVSVVINADSEINVVTFDPRTKEIINIIIPGDTQVDVAESKGIYNLKNVWELGKQQGSGGNLVARTVTKNFKFPVYIWAGRYAKGFISGELLSALKVLFLPYETNLTFGDKLGLTIFSMKVKNPKRVDILLSDTNLLEKATLEDGSEGYIIKGNTSQKIMSVFTNLAMSENIYRIMITDRTGEVGFSESVSEILNVLGGKVVAINKEVRHAGVCEIKGKDENILELITKLLPCTISKEGKSNFDLEVVLNEDFEKRF</sequence>
<dbReference type="Proteomes" id="UP000178750">
    <property type="component" value="Unassembled WGS sequence"/>
</dbReference>
<comment type="caution">
    <text evidence="2">The sequence shown here is derived from an EMBL/GenBank/DDBJ whole genome shotgun (WGS) entry which is preliminary data.</text>
</comment>
<evidence type="ECO:0000313" key="2">
    <source>
        <dbReference type="EMBL" id="OGM20152.1"/>
    </source>
</evidence>
<evidence type="ECO:0000256" key="1">
    <source>
        <dbReference type="SAM" id="Phobius"/>
    </source>
</evidence>
<protein>
    <recommendedName>
        <fullName evidence="4">LytR/CpsA/Psr regulator C-terminal domain-containing protein</fullName>
    </recommendedName>
</protein>
<accession>A0A1F7XYQ4</accession>
<keyword evidence="1" id="KW-0812">Transmembrane</keyword>
<proteinExistence type="predicted"/>
<evidence type="ECO:0008006" key="4">
    <source>
        <dbReference type="Google" id="ProtNLM"/>
    </source>
</evidence>
<dbReference type="EMBL" id="MGGF01000071">
    <property type="protein sequence ID" value="OGM20152.1"/>
    <property type="molecule type" value="Genomic_DNA"/>
</dbReference>
<feature type="transmembrane region" description="Helical" evidence="1">
    <location>
        <begin position="21"/>
        <end position="38"/>
    </location>
</feature>
<gene>
    <name evidence="2" type="ORF">A2863_00830</name>
</gene>
<dbReference type="AlphaFoldDB" id="A0A1F7XYQ4"/>
<evidence type="ECO:0000313" key="3">
    <source>
        <dbReference type="Proteomes" id="UP000178750"/>
    </source>
</evidence>
<keyword evidence="1" id="KW-1133">Transmembrane helix</keyword>